<dbReference type="AlphaFoldDB" id="A0A561XPK6"/>
<keyword evidence="1" id="KW-0223">Dioxygenase</keyword>
<name>A0A561XPK6_ACIDE</name>
<dbReference type="GO" id="GO:0016706">
    <property type="term" value="F:2-oxoglutarate-dependent dioxygenase activity"/>
    <property type="evidence" value="ECO:0007669"/>
    <property type="project" value="UniProtKB-ARBA"/>
</dbReference>
<organism evidence="1 2">
    <name type="scientific">Acidovorax delafieldii</name>
    <name type="common">Pseudomonas delafieldii</name>
    <dbReference type="NCBI Taxonomy" id="47920"/>
    <lineage>
        <taxon>Bacteria</taxon>
        <taxon>Pseudomonadati</taxon>
        <taxon>Pseudomonadota</taxon>
        <taxon>Betaproteobacteria</taxon>
        <taxon>Burkholderiales</taxon>
        <taxon>Comamonadaceae</taxon>
        <taxon>Acidovorax</taxon>
    </lineage>
</organism>
<dbReference type="Pfam" id="PF05721">
    <property type="entry name" value="PhyH"/>
    <property type="match status" value="1"/>
</dbReference>
<dbReference type="RefSeq" id="WP_235511576.1">
    <property type="nucleotide sequence ID" value="NZ_VJWE01000012.1"/>
</dbReference>
<reference evidence="1 2" key="1">
    <citation type="journal article" date="2015" name="Stand. Genomic Sci.">
        <title>Genomic Encyclopedia of Bacterial and Archaeal Type Strains, Phase III: the genomes of soil and plant-associated and newly described type strains.</title>
        <authorList>
            <person name="Whitman W.B."/>
            <person name="Woyke T."/>
            <person name="Klenk H.P."/>
            <person name="Zhou Y."/>
            <person name="Lilburn T.G."/>
            <person name="Beck B.J."/>
            <person name="De Vos P."/>
            <person name="Vandamme P."/>
            <person name="Eisen J.A."/>
            <person name="Garrity G."/>
            <person name="Hugenholtz P."/>
            <person name="Kyrpides N.C."/>
        </authorList>
    </citation>
    <scope>NUCLEOTIDE SEQUENCE [LARGE SCALE GENOMIC DNA]</scope>
    <source>
        <strain evidence="1 2">DSM 64</strain>
    </source>
</reference>
<comment type="caution">
    <text evidence="1">The sequence shown here is derived from an EMBL/GenBank/DDBJ whole genome shotgun (WGS) entry which is preliminary data.</text>
</comment>
<keyword evidence="1" id="KW-0560">Oxidoreductase</keyword>
<sequence length="353" mass="38952">MYTPIQKSMLAPAHASLPHDAEVGALQVPHIKRCWARWMSTRQGLVAAGAQAEAHRTQIVLSALGVGLEQTMQYVMRQAPDFATFEDWIVRTGGVPDAITVERLQALVEGHPAPQAFVELHAQIDAMEPVLDADDLAHWETHGYVVVRQAVPAADSAAAAQVVWDAVRADPADAQSWYAHAPRNTMVQLFQHPAFEVNRRSLRIHKAFAQLWGTADLWRSTDRCGFNAPERPGYPYGGQGMHWDVSLYQPIPFATQGILYLTDTPPEQGALTLVPGFHRRMGDWLSQLPADAAPRQQDLQALGATPIGADAGDLVIWHQALPHGPSPNRGTRPRLVQYINLTPAHVPCHEHWV</sequence>
<dbReference type="Gene3D" id="2.60.120.620">
    <property type="entry name" value="q2cbj1_9rhob like domain"/>
    <property type="match status" value="1"/>
</dbReference>
<proteinExistence type="predicted"/>
<accession>A0A561XPK6</accession>
<dbReference type="PANTHER" id="PTHR31630">
    <property type="entry name" value="PHYTANOYL-COA DIOXYGENASE-RELATED-RELATED"/>
    <property type="match status" value="1"/>
</dbReference>
<dbReference type="InterPro" id="IPR008775">
    <property type="entry name" value="Phytyl_CoA_dOase-like"/>
</dbReference>
<dbReference type="Proteomes" id="UP000321485">
    <property type="component" value="Unassembled WGS sequence"/>
</dbReference>
<protein>
    <submittedName>
        <fullName evidence="1">Phytanoyl-CoA dioxygenase PhyH</fullName>
    </submittedName>
</protein>
<dbReference type="EMBL" id="VJWE01000012">
    <property type="protein sequence ID" value="TWG38042.1"/>
    <property type="molecule type" value="Genomic_DNA"/>
</dbReference>
<evidence type="ECO:0000313" key="2">
    <source>
        <dbReference type="Proteomes" id="UP000321485"/>
    </source>
</evidence>
<dbReference type="SUPFAM" id="SSF51197">
    <property type="entry name" value="Clavaminate synthase-like"/>
    <property type="match status" value="1"/>
</dbReference>
<dbReference type="GeneID" id="51111047"/>
<evidence type="ECO:0000313" key="1">
    <source>
        <dbReference type="EMBL" id="TWG38042.1"/>
    </source>
</evidence>
<dbReference type="PANTHER" id="PTHR31630:SF6">
    <property type="entry name" value="PHYTANOYL-COA DIOXYGENASE-RELATED"/>
    <property type="match status" value="1"/>
</dbReference>
<gene>
    <name evidence="1" type="ORF">ATF69_1980</name>
</gene>